<evidence type="ECO:0000256" key="6">
    <source>
        <dbReference type="ARBA" id="ARBA00023136"/>
    </source>
</evidence>
<evidence type="ECO:0000259" key="8">
    <source>
        <dbReference type="PROSITE" id="PS50928"/>
    </source>
</evidence>
<feature type="transmembrane region" description="Helical" evidence="7">
    <location>
        <begin position="90"/>
        <end position="111"/>
    </location>
</feature>
<dbReference type="CDD" id="cd06261">
    <property type="entry name" value="TM_PBP2"/>
    <property type="match status" value="1"/>
</dbReference>
<gene>
    <name evidence="9" type="ORF">IAC59_06005</name>
</gene>
<reference evidence="9" key="2">
    <citation type="journal article" date="2021" name="PeerJ">
        <title>Extensive microbial diversity within the chicken gut microbiome revealed by metagenomics and culture.</title>
        <authorList>
            <person name="Gilroy R."/>
            <person name="Ravi A."/>
            <person name="Getino M."/>
            <person name="Pursley I."/>
            <person name="Horton D.L."/>
            <person name="Alikhan N.F."/>
            <person name="Baker D."/>
            <person name="Gharbi K."/>
            <person name="Hall N."/>
            <person name="Watson M."/>
            <person name="Adriaenssens E.M."/>
            <person name="Foster-Nyarko E."/>
            <person name="Jarju S."/>
            <person name="Secka A."/>
            <person name="Antonio M."/>
            <person name="Oren A."/>
            <person name="Chaudhuri R.R."/>
            <person name="La Ragione R."/>
            <person name="Hildebrand F."/>
            <person name="Pallen M.J."/>
        </authorList>
    </citation>
    <scope>NUCLEOTIDE SEQUENCE</scope>
    <source>
        <strain evidence="9">ChiSxjej2B14-8506</strain>
    </source>
</reference>
<proteinExistence type="inferred from homology"/>
<reference evidence="9" key="1">
    <citation type="submission" date="2020-10" db="EMBL/GenBank/DDBJ databases">
        <authorList>
            <person name="Gilroy R."/>
        </authorList>
    </citation>
    <scope>NUCLEOTIDE SEQUENCE</scope>
    <source>
        <strain evidence="9">ChiSxjej2B14-8506</strain>
    </source>
</reference>
<evidence type="ECO:0000313" key="10">
    <source>
        <dbReference type="Proteomes" id="UP000824123"/>
    </source>
</evidence>
<sequence>MSQKASARTASQRIKLAPVDRAFYIIVDIYLAFCGIIVVLPMLHVLAQSLSDPMQVLSGRVSFIPLDPTLEIYTQVLKSDKIMTGFYNTLLYAGVGTCLNIFMTVICAYPLARKGLWGRKGLVFLFTFTMMFGGGMIPTYLVIKQLGLIDTRAVMILPGALTVWNMIMCRTYFMNSIPEELYESASLDGASDVRMLVSLVLPLSTPILAVMVLFYAVGHWNAYFDAMIYLNSPELYNIQLVLRNAINNVRSITENASNDLTNMVQNEANGEAVKYVLIVITMIPVMLIYPFVQKYFIKGIMIGSIKG</sequence>
<dbReference type="InterPro" id="IPR035906">
    <property type="entry name" value="MetI-like_sf"/>
</dbReference>
<comment type="similarity">
    <text evidence="7">Belongs to the binding-protein-dependent transport system permease family.</text>
</comment>
<evidence type="ECO:0000256" key="3">
    <source>
        <dbReference type="ARBA" id="ARBA00022475"/>
    </source>
</evidence>
<name>A0A9D1S544_9FIRM</name>
<evidence type="ECO:0000256" key="2">
    <source>
        <dbReference type="ARBA" id="ARBA00022448"/>
    </source>
</evidence>
<evidence type="ECO:0000256" key="4">
    <source>
        <dbReference type="ARBA" id="ARBA00022692"/>
    </source>
</evidence>
<evidence type="ECO:0000313" key="9">
    <source>
        <dbReference type="EMBL" id="HIU46793.1"/>
    </source>
</evidence>
<dbReference type="PANTHER" id="PTHR43744:SF9">
    <property type="entry name" value="POLYGALACTURONAN_RHAMNOGALACTURONAN TRANSPORT SYSTEM PERMEASE PROTEIN YTCP"/>
    <property type="match status" value="1"/>
</dbReference>
<dbReference type="Gene3D" id="1.10.3720.10">
    <property type="entry name" value="MetI-like"/>
    <property type="match status" value="1"/>
</dbReference>
<organism evidence="9 10">
    <name type="scientific">Candidatus Fimadaptatus faecigallinarum</name>
    <dbReference type="NCBI Taxonomy" id="2840814"/>
    <lineage>
        <taxon>Bacteria</taxon>
        <taxon>Bacillati</taxon>
        <taxon>Bacillota</taxon>
        <taxon>Clostridia</taxon>
        <taxon>Eubacteriales</taxon>
        <taxon>Candidatus Fimadaptatus</taxon>
    </lineage>
</organism>
<feature type="domain" description="ABC transmembrane type-1" evidence="8">
    <location>
        <begin position="86"/>
        <end position="288"/>
    </location>
</feature>
<keyword evidence="6 7" id="KW-0472">Membrane</keyword>
<feature type="transmembrane region" description="Helical" evidence="7">
    <location>
        <begin position="21"/>
        <end position="47"/>
    </location>
</feature>
<dbReference type="GO" id="GO:0005886">
    <property type="term" value="C:plasma membrane"/>
    <property type="evidence" value="ECO:0007669"/>
    <property type="project" value="UniProtKB-SubCell"/>
</dbReference>
<keyword evidence="5 7" id="KW-1133">Transmembrane helix</keyword>
<dbReference type="Proteomes" id="UP000824123">
    <property type="component" value="Unassembled WGS sequence"/>
</dbReference>
<feature type="transmembrane region" description="Helical" evidence="7">
    <location>
        <begin position="272"/>
        <end position="292"/>
    </location>
</feature>
<keyword evidence="3" id="KW-1003">Cell membrane</keyword>
<dbReference type="Pfam" id="PF00528">
    <property type="entry name" value="BPD_transp_1"/>
    <property type="match status" value="1"/>
</dbReference>
<feature type="transmembrane region" description="Helical" evidence="7">
    <location>
        <begin position="123"/>
        <end position="143"/>
    </location>
</feature>
<dbReference type="AlphaFoldDB" id="A0A9D1S544"/>
<evidence type="ECO:0000256" key="5">
    <source>
        <dbReference type="ARBA" id="ARBA00022989"/>
    </source>
</evidence>
<dbReference type="SUPFAM" id="SSF161098">
    <property type="entry name" value="MetI-like"/>
    <property type="match status" value="1"/>
</dbReference>
<evidence type="ECO:0000256" key="7">
    <source>
        <dbReference type="RuleBase" id="RU363032"/>
    </source>
</evidence>
<comment type="subcellular location">
    <subcellularLocation>
        <location evidence="1 7">Cell membrane</location>
        <topology evidence="1 7">Multi-pass membrane protein</topology>
    </subcellularLocation>
</comment>
<dbReference type="GO" id="GO:0055085">
    <property type="term" value="P:transmembrane transport"/>
    <property type="evidence" value="ECO:0007669"/>
    <property type="project" value="InterPro"/>
</dbReference>
<feature type="transmembrane region" description="Helical" evidence="7">
    <location>
        <begin position="193"/>
        <end position="217"/>
    </location>
</feature>
<comment type="caution">
    <text evidence="9">The sequence shown here is derived from an EMBL/GenBank/DDBJ whole genome shotgun (WGS) entry which is preliminary data.</text>
</comment>
<dbReference type="InterPro" id="IPR000515">
    <property type="entry name" value="MetI-like"/>
</dbReference>
<dbReference type="PROSITE" id="PS50928">
    <property type="entry name" value="ABC_TM1"/>
    <property type="match status" value="1"/>
</dbReference>
<keyword evidence="2 7" id="KW-0813">Transport</keyword>
<dbReference type="PANTHER" id="PTHR43744">
    <property type="entry name" value="ABC TRANSPORTER PERMEASE PROTEIN MG189-RELATED-RELATED"/>
    <property type="match status" value="1"/>
</dbReference>
<feature type="transmembrane region" description="Helical" evidence="7">
    <location>
        <begin position="155"/>
        <end position="173"/>
    </location>
</feature>
<evidence type="ECO:0000256" key="1">
    <source>
        <dbReference type="ARBA" id="ARBA00004651"/>
    </source>
</evidence>
<dbReference type="EMBL" id="DVNK01000038">
    <property type="protein sequence ID" value="HIU46793.1"/>
    <property type="molecule type" value="Genomic_DNA"/>
</dbReference>
<protein>
    <submittedName>
        <fullName evidence="9">Carbohydrate ABC transporter permease</fullName>
    </submittedName>
</protein>
<keyword evidence="4 7" id="KW-0812">Transmembrane</keyword>
<accession>A0A9D1S544</accession>